<evidence type="ECO:0000259" key="4">
    <source>
        <dbReference type="PROSITE" id="PS50110"/>
    </source>
</evidence>
<gene>
    <name evidence="6" type="ORF">ISO4_01835</name>
</gene>
<dbReference type="InterPro" id="IPR011006">
    <property type="entry name" value="CheY-like_superfamily"/>
</dbReference>
<evidence type="ECO:0000313" key="6">
    <source>
        <dbReference type="EMBL" id="MBF5053233.1"/>
    </source>
</evidence>
<feature type="coiled-coil region" evidence="3">
    <location>
        <begin position="121"/>
        <end position="151"/>
    </location>
</feature>
<evidence type="ECO:0000256" key="1">
    <source>
        <dbReference type="ARBA" id="ARBA00022553"/>
    </source>
</evidence>
<dbReference type="CDD" id="cd00130">
    <property type="entry name" value="PAS"/>
    <property type="match status" value="1"/>
</dbReference>
<feature type="domain" description="PAS" evidence="5">
    <location>
        <begin position="141"/>
        <end position="185"/>
    </location>
</feature>
<keyword evidence="1 2" id="KW-0597">Phosphoprotein</keyword>
<dbReference type="PANTHER" id="PTHR44591:SF3">
    <property type="entry name" value="RESPONSE REGULATORY DOMAIN-CONTAINING PROTEIN"/>
    <property type="match status" value="1"/>
</dbReference>
<dbReference type="InterPro" id="IPR035965">
    <property type="entry name" value="PAS-like_dom_sf"/>
</dbReference>
<dbReference type="Gene3D" id="3.40.50.2300">
    <property type="match status" value="1"/>
</dbReference>
<feature type="domain" description="Response regulatory" evidence="4">
    <location>
        <begin position="5"/>
        <end position="122"/>
    </location>
</feature>
<dbReference type="InterPro" id="IPR000014">
    <property type="entry name" value="PAS"/>
</dbReference>
<dbReference type="SUPFAM" id="SSF52172">
    <property type="entry name" value="CheY-like"/>
    <property type="match status" value="1"/>
</dbReference>
<dbReference type="PROSITE" id="PS50112">
    <property type="entry name" value="PAS"/>
    <property type="match status" value="1"/>
</dbReference>
<keyword evidence="3" id="KW-0175">Coiled coil</keyword>
<dbReference type="RefSeq" id="WP_142948771.1">
    <property type="nucleotide sequence ID" value="NZ_ARXR01000013.1"/>
</dbReference>
<protein>
    <submittedName>
        <fullName evidence="6">Sensory box protein/response regulator</fullName>
    </submittedName>
</protein>
<organism evidence="6 7">
    <name type="scientific">Alloalcanivorax venustensis ISO4</name>
    <dbReference type="NCBI Taxonomy" id="1177184"/>
    <lineage>
        <taxon>Bacteria</taxon>
        <taxon>Pseudomonadati</taxon>
        <taxon>Pseudomonadota</taxon>
        <taxon>Gammaproteobacteria</taxon>
        <taxon>Oceanospirillales</taxon>
        <taxon>Alcanivoracaceae</taxon>
        <taxon>Alloalcanivorax</taxon>
    </lineage>
</organism>
<keyword evidence="7" id="KW-1185">Reference proteome</keyword>
<evidence type="ECO:0000313" key="7">
    <source>
        <dbReference type="Proteomes" id="UP000644441"/>
    </source>
</evidence>
<dbReference type="Pfam" id="PF00072">
    <property type="entry name" value="Response_reg"/>
    <property type="match status" value="1"/>
</dbReference>
<dbReference type="InterPro" id="IPR009875">
    <property type="entry name" value="PilZ_domain"/>
</dbReference>
<feature type="modified residue" description="4-aspartylphosphate" evidence="2">
    <location>
        <position position="54"/>
    </location>
</feature>
<dbReference type="Proteomes" id="UP000644441">
    <property type="component" value="Unassembled WGS sequence"/>
</dbReference>
<dbReference type="SMART" id="SM00091">
    <property type="entry name" value="PAS"/>
    <property type="match status" value="1"/>
</dbReference>
<dbReference type="PANTHER" id="PTHR44591">
    <property type="entry name" value="STRESS RESPONSE REGULATOR PROTEIN 1"/>
    <property type="match status" value="1"/>
</dbReference>
<evidence type="ECO:0000256" key="3">
    <source>
        <dbReference type="SAM" id="Coils"/>
    </source>
</evidence>
<dbReference type="Pfam" id="PF00989">
    <property type="entry name" value="PAS"/>
    <property type="match status" value="1"/>
</dbReference>
<dbReference type="Gene3D" id="2.40.10.220">
    <property type="entry name" value="predicted glycosyltransferase like domains"/>
    <property type="match status" value="1"/>
</dbReference>
<name>A0ABS0AGG4_9GAMM</name>
<dbReference type="PROSITE" id="PS50110">
    <property type="entry name" value="RESPONSE_REGULATORY"/>
    <property type="match status" value="1"/>
</dbReference>
<dbReference type="SUPFAM" id="SSF55785">
    <property type="entry name" value="PYP-like sensor domain (PAS domain)"/>
    <property type="match status" value="1"/>
</dbReference>
<dbReference type="SMART" id="SM00448">
    <property type="entry name" value="REC"/>
    <property type="match status" value="1"/>
</dbReference>
<dbReference type="Gene3D" id="3.30.450.20">
    <property type="entry name" value="PAS domain"/>
    <property type="match status" value="1"/>
</dbReference>
<evidence type="ECO:0000256" key="2">
    <source>
        <dbReference type="PROSITE-ProRule" id="PRU00169"/>
    </source>
</evidence>
<comment type="caution">
    <text evidence="6">The sequence shown here is derived from an EMBL/GenBank/DDBJ whole genome shotgun (WGS) entry which is preliminary data.</text>
</comment>
<dbReference type="EMBL" id="ARXR01000013">
    <property type="protein sequence ID" value="MBF5053233.1"/>
    <property type="molecule type" value="Genomic_DNA"/>
</dbReference>
<evidence type="ECO:0000259" key="5">
    <source>
        <dbReference type="PROSITE" id="PS50112"/>
    </source>
</evidence>
<dbReference type="InterPro" id="IPR050595">
    <property type="entry name" value="Bact_response_regulator"/>
</dbReference>
<dbReference type="InterPro" id="IPR001789">
    <property type="entry name" value="Sig_transdc_resp-reg_receiver"/>
</dbReference>
<reference evidence="6 7" key="1">
    <citation type="submission" date="2012-09" db="EMBL/GenBank/DDBJ databases">
        <title>Genome Sequence of alkane-degrading Bacterium Alcanivorax venustensis ISO4.</title>
        <authorList>
            <person name="Lai Q."/>
            <person name="Shao Z."/>
        </authorList>
    </citation>
    <scope>NUCLEOTIDE SEQUENCE [LARGE SCALE GENOMIC DNA]</scope>
    <source>
        <strain evidence="6 7">ISO4</strain>
    </source>
</reference>
<sequence length="371" mass="41976">MKKQNILVVDDHRENLIAMEALLEAEDRNLVMAGSGNEALALALKHDFALVLLDVQMPEMDGFEVAQLMRQNRKTRHIPIIFVTAISKEQKYVFEGYRHGAVDYLFKPVDEQILDAKVNVFMELDRQRRKLQQAVVQMKRLKDENERLLHALGESVVGADADGQVTFCNESACALLNVERDTLLGTPVTPLLFGQGEWRDSPVLARCAEGRHWEDDLDVYPSGDDEPVPLRVHANPVLREGGEFTGVVFMLRPREAEAGDDRRERRRHPRKRMFHELVVFDRSTGGNVGRLTNLSVGGFKLSLRRDVAPSEQLQLGMVLPDQIGGVNTMSFNARVVWSEALDEPGEYHAGFQFLDLSDSNGEIVEILMERY</sequence>
<dbReference type="SUPFAM" id="SSF141371">
    <property type="entry name" value="PilZ domain-like"/>
    <property type="match status" value="1"/>
</dbReference>
<dbReference type="Pfam" id="PF07238">
    <property type="entry name" value="PilZ"/>
    <property type="match status" value="1"/>
</dbReference>
<dbReference type="InterPro" id="IPR013767">
    <property type="entry name" value="PAS_fold"/>
</dbReference>
<proteinExistence type="predicted"/>
<accession>A0ABS0AGG4</accession>